<protein>
    <submittedName>
        <fullName evidence="2">Uncharacterized protein</fullName>
    </submittedName>
</protein>
<comment type="caution">
    <text evidence="2">The sequence shown here is derived from an EMBL/GenBank/DDBJ whole genome shotgun (WGS) entry which is preliminary data.</text>
</comment>
<feature type="compositionally biased region" description="Polar residues" evidence="1">
    <location>
        <begin position="50"/>
        <end position="96"/>
    </location>
</feature>
<reference evidence="2 3" key="1">
    <citation type="submission" date="2021-06" db="EMBL/GenBank/DDBJ databases">
        <authorList>
            <person name="Palmer J.M."/>
        </authorList>
    </citation>
    <scope>NUCLEOTIDE SEQUENCE [LARGE SCALE GENOMIC DNA]</scope>
    <source>
        <strain evidence="3">if_2019</strain>
        <tissue evidence="2">Muscle</tissue>
    </source>
</reference>
<evidence type="ECO:0000256" key="1">
    <source>
        <dbReference type="SAM" id="MobiDB-lite"/>
    </source>
</evidence>
<evidence type="ECO:0000313" key="2">
    <source>
        <dbReference type="EMBL" id="MEQ2246289.1"/>
    </source>
</evidence>
<evidence type="ECO:0000313" key="3">
    <source>
        <dbReference type="Proteomes" id="UP001482620"/>
    </source>
</evidence>
<organism evidence="2 3">
    <name type="scientific">Ilyodon furcidens</name>
    <name type="common">goldbreast splitfin</name>
    <dbReference type="NCBI Taxonomy" id="33524"/>
    <lineage>
        <taxon>Eukaryota</taxon>
        <taxon>Metazoa</taxon>
        <taxon>Chordata</taxon>
        <taxon>Craniata</taxon>
        <taxon>Vertebrata</taxon>
        <taxon>Euteleostomi</taxon>
        <taxon>Actinopterygii</taxon>
        <taxon>Neopterygii</taxon>
        <taxon>Teleostei</taxon>
        <taxon>Neoteleostei</taxon>
        <taxon>Acanthomorphata</taxon>
        <taxon>Ovalentaria</taxon>
        <taxon>Atherinomorphae</taxon>
        <taxon>Cyprinodontiformes</taxon>
        <taxon>Goodeidae</taxon>
        <taxon>Ilyodon</taxon>
    </lineage>
</organism>
<sequence>MLSLTLVNKKENPQSKNWRINTSLHTDDRTNGRLDRATELNTFFNMFSSETSSASPAHNQSDIPSSFDPQLSCHTSNVLSSTSAMDPSASTCLPSTKSEDADAPVVPPST</sequence>
<dbReference type="EMBL" id="JAHRIQ010077277">
    <property type="protein sequence ID" value="MEQ2246289.1"/>
    <property type="molecule type" value="Genomic_DNA"/>
</dbReference>
<keyword evidence="3" id="KW-1185">Reference proteome</keyword>
<accession>A0ABV0UM53</accession>
<gene>
    <name evidence="2" type="ORF">ILYODFUR_036882</name>
</gene>
<proteinExistence type="predicted"/>
<name>A0ABV0UM53_9TELE</name>
<dbReference type="Proteomes" id="UP001482620">
    <property type="component" value="Unassembled WGS sequence"/>
</dbReference>
<feature type="region of interest" description="Disordered" evidence="1">
    <location>
        <begin position="50"/>
        <end position="110"/>
    </location>
</feature>